<comment type="subunit">
    <text evidence="5">Part of the 30S ribosomal subunit. Contacts proteins S5 and S12.</text>
</comment>
<dbReference type="FunFam" id="3.30.1490.10:FF:000001">
    <property type="entry name" value="30S ribosomal protein S8"/>
    <property type="match status" value="1"/>
</dbReference>
<comment type="function">
    <text evidence="5">One of the primary rRNA binding proteins, it binds directly to 16S rRNA central domain where it helps coordinate assembly of the platform of the 30S subunit.</text>
</comment>
<dbReference type="GO" id="GO:1990904">
    <property type="term" value="C:ribonucleoprotein complex"/>
    <property type="evidence" value="ECO:0007669"/>
    <property type="project" value="UniProtKB-KW"/>
</dbReference>
<dbReference type="Gene3D" id="3.30.1490.10">
    <property type="match status" value="1"/>
</dbReference>
<dbReference type="Pfam" id="PF00410">
    <property type="entry name" value="Ribosomal_S8"/>
    <property type="match status" value="1"/>
</dbReference>
<evidence type="ECO:0000256" key="6">
    <source>
        <dbReference type="RuleBase" id="RU003660"/>
    </source>
</evidence>
<evidence type="ECO:0000256" key="3">
    <source>
        <dbReference type="ARBA" id="ARBA00023274"/>
    </source>
</evidence>
<protein>
    <recommendedName>
        <fullName evidence="4 5">Small ribosomal subunit protein uS8</fullName>
    </recommendedName>
</protein>
<keyword evidence="2 5" id="KW-0689">Ribosomal protein</keyword>
<reference evidence="7" key="1">
    <citation type="journal article" date="2015" name="ISME J.">
        <title>Aquifer environment selects for microbial species cohorts in sediment and groundwater.</title>
        <authorList>
            <person name="Hug L.A."/>
            <person name="Thomas B.C."/>
            <person name="Brown C.T."/>
            <person name="Frischkorn K.R."/>
            <person name="Williams K.H."/>
            <person name="Tringe S.G."/>
            <person name="Banfield J.F."/>
        </authorList>
    </citation>
    <scope>NUCLEOTIDE SEQUENCE</scope>
</reference>
<dbReference type="GO" id="GO:0019843">
    <property type="term" value="F:rRNA binding"/>
    <property type="evidence" value="ECO:0007669"/>
    <property type="project" value="UniProtKB-UniRule"/>
</dbReference>
<evidence type="ECO:0000256" key="4">
    <source>
        <dbReference type="ARBA" id="ARBA00035258"/>
    </source>
</evidence>
<dbReference type="InterPro" id="IPR035987">
    <property type="entry name" value="Ribosomal_uS8_sf"/>
</dbReference>
<dbReference type="SUPFAM" id="SSF56047">
    <property type="entry name" value="Ribosomal protein S8"/>
    <property type="match status" value="1"/>
</dbReference>
<accession>A0A0H4TAC0</accession>
<dbReference type="HAMAP" id="MF_01302_B">
    <property type="entry name" value="Ribosomal_uS8_B"/>
    <property type="match status" value="1"/>
</dbReference>
<dbReference type="PANTHER" id="PTHR11758">
    <property type="entry name" value="40S RIBOSOMAL PROTEIN S15A"/>
    <property type="match status" value="1"/>
</dbReference>
<dbReference type="GO" id="GO:0005737">
    <property type="term" value="C:cytoplasm"/>
    <property type="evidence" value="ECO:0007669"/>
    <property type="project" value="UniProtKB-ARBA"/>
</dbReference>
<evidence type="ECO:0000256" key="2">
    <source>
        <dbReference type="ARBA" id="ARBA00022980"/>
    </source>
</evidence>
<dbReference type="AlphaFoldDB" id="A0A0H4TAC0"/>
<comment type="similarity">
    <text evidence="1 5 6">Belongs to the universal ribosomal protein uS8 family.</text>
</comment>
<organism evidence="7">
    <name type="scientific">uncultured Microgenomates bacterium Rifle_16ft_4_minimus_8177</name>
    <dbReference type="NCBI Taxonomy" id="1665121"/>
    <lineage>
        <taxon>Bacteria</taxon>
        <taxon>Candidatus Microgenomatota</taxon>
        <taxon>environmental samples</taxon>
    </lineage>
</organism>
<dbReference type="Gene3D" id="3.30.1370.30">
    <property type="match status" value="1"/>
</dbReference>
<dbReference type="PROSITE" id="PS00053">
    <property type="entry name" value="RIBOSOMAL_S8"/>
    <property type="match status" value="1"/>
</dbReference>
<evidence type="ECO:0000256" key="5">
    <source>
        <dbReference type="HAMAP-Rule" id="MF_01302"/>
    </source>
</evidence>
<keyword evidence="3 5" id="KW-0687">Ribonucleoprotein</keyword>
<dbReference type="GO" id="GO:0003735">
    <property type="term" value="F:structural constituent of ribosome"/>
    <property type="evidence" value="ECO:0007669"/>
    <property type="project" value="InterPro"/>
</dbReference>
<dbReference type="InterPro" id="IPR047863">
    <property type="entry name" value="Ribosomal_uS8_CS"/>
</dbReference>
<dbReference type="GO" id="GO:0006412">
    <property type="term" value="P:translation"/>
    <property type="evidence" value="ECO:0007669"/>
    <property type="project" value="UniProtKB-UniRule"/>
</dbReference>
<dbReference type="NCBIfam" id="NF001109">
    <property type="entry name" value="PRK00136.1"/>
    <property type="match status" value="1"/>
</dbReference>
<keyword evidence="5" id="KW-0694">RNA-binding</keyword>
<name>A0A0H4TAC0_9BACT</name>
<dbReference type="InterPro" id="IPR000630">
    <property type="entry name" value="Ribosomal_uS8"/>
</dbReference>
<gene>
    <name evidence="5" type="primary">rpsH</name>
</gene>
<proteinExistence type="inferred from homology"/>
<evidence type="ECO:0000256" key="1">
    <source>
        <dbReference type="ARBA" id="ARBA00006471"/>
    </source>
</evidence>
<keyword evidence="5" id="KW-0699">rRNA-binding</keyword>
<evidence type="ECO:0000313" key="7">
    <source>
        <dbReference type="EMBL" id="AKQ04868.1"/>
    </source>
</evidence>
<sequence length="124" mass="13726">MDPVANMLVSVKNGYLAKKTQVSVPFSKFKYEIAKVLENEKFVARVAKANDQILIDLSYEGGKPKITDIKKVSKLGLRVYEKGKNIKKIKGGRGILIVTTSKGLMTGQRAKEKKLGGEVVCQVW</sequence>
<dbReference type="GO" id="GO:0005840">
    <property type="term" value="C:ribosome"/>
    <property type="evidence" value="ECO:0007669"/>
    <property type="project" value="UniProtKB-KW"/>
</dbReference>
<dbReference type="EMBL" id="KT007052">
    <property type="protein sequence ID" value="AKQ04868.1"/>
    <property type="molecule type" value="Genomic_DNA"/>
</dbReference>